<accession>A0A1F7GJT6</accession>
<name>A0A1F7GJT6_9BACT</name>
<dbReference type="AlphaFoldDB" id="A0A1F7GJT6"/>
<comment type="caution">
    <text evidence="1">The sequence shown here is derived from an EMBL/GenBank/DDBJ whole genome shotgun (WGS) entry which is preliminary data.</text>
</comment>
<evidence type="ECO:0000313" key="2">
    <source>
        <dbReference type="Proteomes" id="UP000177026"/>
    </source>
</evidence>
<proteinExistence type="predicted"/>
<dbReference type="EMBL" id="MFZI01000054">
    <property type="protein sequence ID" value="OGK19183.1"/>
    <property type="molecule type" value="Genomic_DNA"/>
</dbReference>
<gene>
    <name evidence="1" type="ORF">A2866_04320</name>
</gene>
<organism evidence="1 2">
    <name type="scientific">Candidatus Roizmanbacteria bacterium RIFCSPHIGHO2_01_FULL_39_8</name>
    <dbReference type="NCBI Taxonomy" id="1802033"/>
    <lineage>
        <taxon>Bacteria</taxon>
        <taxon>Candidatus Roizmaniibacteriota</taxon>
    </lineage>
</organism>
<reference evidence="1 2" key="1">
    <citation type="journal article" date="2016" name="Nat. Commun.">
        <title>Thousands of microbial genomes shed light on interconnected biogeochemical processes in an aquifer system.</title>
        <authorList>
            <person name="Anantharaman K."/>
            <person name="Brown C.T."/>
            <person name="Hug L.A."/>
            <person name="Sharon I."/>
            <person name="Castelle C.J."/>
            <person name="Probst A.J."/>
            <person name="Thomas B.C."/>
            <person name="Singh A."/>
            <person name="Wilkins M.J."/>
            <person name="Karaoz U."/>
            <person name="Brodie E.L."/>
            <person name="Williams K.H."/>
            <person name="Hubbard S.S."/>
            <person name="Banfield J.F."/>
        </authorList>
    </citation>
    <scope>NUCLEOTIDE SEQUENCE [LARGE SCALE GENOMIC DNA]</scope>
</reference>
<dbReference type="Proteomes" id="UP000177026">
    <property type="component" value="Unassembled WGS sequence"/>
</dbReference>
<protein>
    <submittedName>
        <fullName evidence="1">Uncharacterized protein</fullName>
    </submittedName>
</protein>
<sequence length="131" mass="14570">MKNVLRKTIVVFVVFFVVLGISFLGKNILSSQASAEMNITDEESVSMKTIKGRILRPVPPYNSCYINTGNKIRLCYAVWASSTGDIHITGGSDRINSIIEKNEGKVVEANGFWVNVKSPEFFVIKKITIVQ</sequence>
<evidence type="ECO:0000313" key="1">
    <source>
        <dbReference type="EMBL" id="OGK19183.1"/>
    </source>
</evidence>